<dbReference type="Pfam" id="PF09983">
    <property type="entry name" value="JetD_C"/>
    <property type="match status" value="1"/>
</dbReference>
<dbReference type="InterPro" id="IPR024534">
    <property type="entry name" value="JetD_C"/>
</dbReference>
<evidence type="ECO:0008006" key="4">
    <source>
        <dbReference type="Google" id="ProtNLM"/>
    </source>
</evidence>
<dbReference type="InterPro" id="IPR024537">
    <property type="entry name" value="DUF3322"/>
</dbReference>
<sequence>MLKVVTQKDILKKLTTLYTRAEHIKAYLSNEPFELSIKFKRLSQKDIEQNFLEVQKWIEKLNQSSFDIEFVEINYSSIGKQSIPKVLEINQEIFLKQLSKSKIFEHHKILIDQTIVKFPKLRELLISKPNLIILYDNVWIEILKVCEYFVANPKPNLYIRELDIEGVDTKFIENYKKVLDIFLSALWNRDISKLSQNGFEKKYGLKYDLPTIRFRILDKNLYIHNFSDISLPLNEFAMLDIACERVYITENKINGLSFPDISNSMVIFGLGYGVESLKNIEWLKSKEIYYWGDIDTHGFAILSQIRGYFPQVESILMDEEVIEKYRYLAVEEPKAKRFLGELDNLSLEEEKVFERLKSDDSLKGLRIEQERVPLFYLNNKI</sequence>
<dbReference type="EMBL" id="FPHN01000198">
    <property type="protein sequence ID" value="SFV65984.1"/>
    <property type="molecule type" value="Genomic_DNA"/>
</dbReference>
<dbReference type="Pfam" id="PF11795">
    <property type="entry name" value="DUF3322"/>
    <property type="match status" value="1"/>
</dbReference>
<protein>
    <recommendedName>
        <fullName evidence="4">Wadjet protein JetD C-terminal domain-containing protein</fullName>
    </recommendedName>
</protein>
<feature type="domain" description="Wadjet protein JetD C-terminal" evidence="1">
    <location>
        <begin position="204"/>
        <end position="377"/>
    </location>
</feature>
<name>A0A1W1CJM8_9ZZZZ</name>
<dbReference type="InterPro" id="IPR014544">
    <property type="entry name" value="UCP028408"/>
</dbReference>
<gene>
    <name evidence="3" type="ORF">MNB_SV-14-63</name>
</gene>
<feature type="domain" description="DUF3322" evidence="2">
    <location>
        <begin position="8"/>
        <end position="180"/>
    </location>
</feature>
<evidence type="ECO:0000313" key="3">
    <source>
        <dbReference type="EMBL" id="SFV65984.1"/>
    </source>
</evidence>
<evidence type="ECO:0000259" key="1">
    <source>
        <dbReference type="Pfam" id="PF09983"/>
    </source>
</evidence>
<organism evidence="3">
    <name type="scientific">hydrothermal vent metagenome</name>
    <dbReference type="NCBI Taxonomy" id="652676"/>
    <lineage>
        <taxon>unclassified sequences</taxon>
        <taxon>metagenomes</taxon>
        <taxon>ecological metagenomes</taxon>
    </lineage>
</organism>
<dbReference type="AlphaFoldDB" id="A0A1W1CJM8"/>
<reference evidence="3" key="1">
    <citation type="submission" date="2016-10" db="EMBL/GenBank/DDBJ databases">
        <authorList>
            <person name="de Groot N.N."/>
        </authorList>
    </citation>
    <scope>NUCLEOTIDE SEQUENCE</scope>
</reference>
<evidence type="ECO:0000259" key="2">
    <source>
        <dbReference type="Pfam" id="PF11795"/>
    </source>
</evidence>
<accession>A0A1W1CJM8</accession>
<proteinExistence type="predicted"/>
<dbReference type="PIRSF" id="PIRSF028408">
    <property type="entry name" value="UCP028408"/>
    <property type="match status" value="1"/>
</dbReference>